<feature type="repeat" description="WD" evidence="3">
    <location>
        <begin position="229"/>
        <end position="270"/>
    </location>
</feature>
<dbReference type="SMART" id="SM00320">
    <property type="entry name" value="WD40"/>
    <property type="match status" value="7"/>
</dbReference>
<dbReference type="PROSITE" id="PS50082">
    <property type="entry name" value="WD_REPEATS_2"/>
    <property type="match status" value="7"/>
</dbReference>
<feature type="region of interest" description="Disordered" evidence="5">
    <location>
        <begin position="442"/>
        <end position="464"/>
    </location>
</feature>
<keyword evidence="4" id="KW-0175">Coiled coil</keyword>
<gene>
    <name evidence="6" type="ORF">CSSPTR1EN2_LOCUS19433</name>
</gene>
<feature type="repeat" description="WD" evidence="3">
    <location>
        <begin position="271"/>
        <end position="312"/>
    </location>
</feature>
<evidence type="ECO:0000313" key="7">
    <source>
        <dbReference type="Proteomes" id="UP001497512"/>
    </source>
</evidence>
<organism evidence="6 7">
    <name type="scientific">Sphagnum troendelagicum</name>
    <dbReference type="NCBI Taxonomy" id="128251"/>
    <lineage>
        <taxon>Eukaryota</taxon>
        <taxon>Viridiplantae</taxon>
        <taxon>Streptophyta</taxon>
        <taxon>Embryophyta</taxon>
        <taxon>Bryophyta</taxon>
        <taxon>Sphagnophytina</taxon>
        <taxon>Sphagnopsida</taxon>
        <taxon>Sphagnales</taxon>
        <taxon>Sphagnaceae</taxon>
        <taxon>Sphagnum</taxon>
    </lineage>
</organism>
<dbReference type="InterPro" id="IPR001680">
    <property type="entry name" value="WD40_rpt"/>
</dbReference>
<dbReference type="EMBL" id="OZ019898">
    <property type="protein sequence ID" value="CAK9228838.1"/>
    <property type="molecule type" value="Genomic_DNA"/>
</dbReference>
<evidence type="ECO:0000256" key="2">
    <source>
        <dbReference type="ARBA" id="ARBA00022737"/>
    </source>
</evidence>
<sequence>MGDHQDPVILASYGSHKGGANAVQFRPHMKHVVSGGADFAVLLWSLHCRTNLRYPIVRPYRFLGHQGAVCALAVSPLDNVVASGSKDKTVRLWLPTVEAKSTVIKAHGGAVRTIGFSHDGQFLLTGSDDKTIKIWLVHKQKFLITLTGHLNWLRSAEFSPDDRHICSGGDDRTIRLWDVERHECLQHLEGMGMINSVRFHPDGSCLGTGGNDQCVQIWDIRSKMLIQHYAPNAGVINSVCFHPSGNFLLSTCEDSTIRIWDLREGQILYCLQGHEGATTCAEFSPNGDYFVSGSADEHVMVWRTNFDQTARAPQALLGSIHQEGPGIAHCPACQCICSTSKDFADHMLGGDSLTHTQASVQHKIYDQQQAKVPTQHGEHSPNQSPARSPSPPASINHTHGKVKVALQHTNCSANPSPVTSPQNLQAKDDPTTCSLKHNCSPHFSPSQDCHGPTHSGKRPEPMKRDLESFGKTLEQIVRQLDVLTRTVALLEDRLSHTEDKVRVNYHMP</sequence>
<feature type="repeat" description="WD" evidence="3">
    <location>
        <begin position="194"/>
        <end position="228"/>
    </location>
</feature>
<dbReference type="PRINTS" id="PR00320">
    <property type="entry name" value="GPROTEINBRPT"/>
</dbReference>
<dbReference type="InterPro" id="IPR036322">
    <property type="entry name" value="WD40_repeat_dom_sf"/>
</dbReference>
<dbReference type="CDD" id="cd00200">
    <property type="entry name" value="WD40"/>
    <property type="match status" value="1"/>
</dbReference>
<accession>A0ABP0USB4</accession>
<reference evidence="6" key="1">
    <citation type="submission" date="2024-02" db="EMBL/GenBank/DDBJ databases">
        <authorList>
            <consortium name="ELIXIR-Norway"/>
            <consortium name="Elixir Norway"/>
        </authorList>
    </citation>
    <scope>NUCLEOTIDE SEQUENCE</scope>
</reference>
<feature type="repeat" description="WD" evidence="3">
    <location>
        <begin position="62"/>
        <end position="93"/>
    </location>
</feature>
<dbReference type="PROSITE" id="PS00678">
    <property type="entry name" value="WD_REPEATS_1"/>
    <property type="match status" value="3"/>
</dbReference>
<dbReference type="InterPro" id="IPR015943">
    <property type="entry name" value="WD40/YVTN_repeat-like_dom_sf"/>
</dbReference>
<evidence type="ECO:0000256" key="4">
    <source>
        <dbReference type="SAM" id="Coils"/>
    </source>
</evidence>
<proteinExistence type="predicted"/>
<feature type="repeat" description="WD" evidence="3">
    <location>
        <begin position="146"/>
        <end position="187"/>
    </location>
</feature>
<dbReference type="InterPro" id="IPR020472">
    <property type="entry name" value="WD40_PAC1"/>
</dbReference>
<name>A0ABP0USB4_9BRYO</name>
<dbReference type="PROSITE" id="PS50294">
    <property type="entry name" value="WD_REPEATS_REGION"/>
    <property type="match status" value="7"/>
</dbReference>
<dbReference type="SUPFAM" id="SSF50978">
    <property type="entry name" value="WD40 repeat-like"/>
    <property type="match status" value="1"/>
</dbReference>
<keyword evidence="7" id="KW-1185">Reference proteome</keyword>
<evidence type="ECO:0000256" key="1">
    <source>
        <dbReference type="ARBA" id="ARBA00022574"/>
    </source>
</evidence>
<dbReference type="InterPro" id="IPR019775">
    <property type="entry name" value="WD40_repeat_CS"/>
</dbReference>
<feature type="region of interest" description="Disordered" evidence="5">
    <location>
        <begin position="369"/>
        <end position="397"/>
    </location>
</feature>
<feature type="repeat" description="WD" evidence="3">
    <location>
        <begin position="13"/>
        <end position="46"/>
    </location>
</feature>
<dbReference type="Pfam" id="PF00400">
    <property type="entry name" value="WD40"/>
    <property type="match status" value="7"/>
</dbReference>
<dbReference type="Gene3D" id="2.130.10.10">
    <property type="entry name" value="YVTN repeat-like/Quinoprotein amine dehydrogenase"/>
    <property type="match status" value="3"/>
</dbReference>
<dbReference type="Proteomes" id="UP001497512">
    <property type="component" value="Chromosome 6"/>
</dbReference>
<keyword evidence="1 3" id="KW-0853">WD repeat</keyword>
<keyword evidence="2" id="KW-0677">Repeat</keyword>
<feature type="coiled-coil region" evidence="4">
    <location>
        <begin position="473"/>
        <end position="500"/>
    </location>
</feature>
<protein>
    <submittedName>
        <fullName evidence="6">Uncharacterized protein</fullName>
    </submittedName>
</protein>
<evidence type="ECO:0000313" key="6">
    <source>
        <dbReference type="EMBL" id="CAK9228838.1"/>
    </source>
</evidence>
<dbReference type="InterPro" id="IPR050505">
    <property type="entry name" value="WDR55/POC1"/>
</dbReference>
<evidence type="ECO:0000256" key="5">
    <source>
        <dbReference type="SAM" id="MobiDB-lite"/>
    </source>
</evidence>
<evidence type="ECO:0000256" key="3">
    <source>
        <dbReference type="PROSITE-ProRule" id="PRU00221"/>
    </source>
</evidence>
<dbReference type="PANTHER" id="PTHR44019:SF8">
    <property type="entry name" value="POC1 CENTRIOLAR PROTEIN HOMOLOG"/>
    <property type="match status" value="1"/>
</dbReference>
<feature type="repeat" description="WD" evidence="3">
    <location>
        <begin position="104"/>
        <end position="145"/>
    </location>
</feature>
<dbReference type="PANTHER" id="PTHR44019">
    <property type="entry name" value="WD REPEAT-CONTAINING PROTEIN 55"/>
    <property type="match status" value="1"/>
</dbReference>